<dbReference type="SUPFAM" id="SSF52540">
    <property type="entry name" value="P-loop containing nucleoside triphosphate hydrolases"/>
    <property type="match status" value="1"/>
</dbReference>
<dbReference type="EMBL" id="MDEN01000039">
    <property type="protein sequence ID" value="OCX25900.1"/>
    <property type="molecule type" value="Genomic_DNA"/>
</dbReference>
<sequence>MAQVFRKYRDITNEWIIPFKDRYEELNRRRVGVDGTRDWRLEESLKEDRSLLTSDFATALRRQIGPDFPLKIRAFSYVQLGRSHSSSGQNQILAALGFSFSRPTSKSPTVPKKNFDETLIKLHKLANVLNDPNIMRSLYHVNDEQSELIKALQLGKLGQLSLSEISSGAAALIHQFSSIEIACTKLLKEHPYESLLLLIDEGDAFLHLGWQQKYVSYLDKTSALLKKKFRSVQVVLATHSPVLMSDFPRECISILDGKTWLEDLMEDSPSLSPSESFGAPLDAVVRQVGQTGTMGAFAAQAIKSVVAEISEGMEVSPERIDMIGDPVIRRQVRKAVFEQKLRKPEV</sequence>
<comment type="caution">
    <text evidence="2">The sequence shown here is derived from an EMBL/GenBank/DDBJ whole genome shotgun (WGS) entry which is preliminary data.</text>
</comment>
<dbReference type="Pfam" id="PF13304">
    <property type="entry name" value="AAA_21"/>
    <property type="match status" value="1"/>
</dbReference>
<gene>
    <name evidence="2" type="ORF">BBI10_00360</name>
</gene>
<evidence type="ECO:0000313" key="3">
    <source>
        <dbReference type="Proteomes" id="UP000095143"/>
    </source>
</evidence>
<dbReference type="Gene3D" id="3.40.50.300">
    <property type="entry name" value="P-loop containing nucleotide triphosphate hydrolases"/>
    <property type="match status" value="1"/>
</dbReference>
<feature type="domain" description="ATPase AAA-type core" evidence="1">
    <location>
        <begin position="148"/>
        <end position="245"/>
    </location>
</feature>
<evidence type="ECO:0000313" key="2">
    <source>
        <dbReference type="EMBL" id="OCX25900.1"/>
    </source>
</evidence>
<reference evidence="2 3" key="1">
    <citation type="submission" date="2016-08" db="EMBL/GenBank/DDBJ databases">
        <title>Whole genome sequence of Pseudomonas graminis strain UASWS1507, a potential biological control agent for agriculture.</title>
        <authorList>
            <person name="Crovadore J."/>
            <person name="Calmin G."/>
            <person name="Chablais R."/>
            <person name="Cochard B."/>
            <person name="Lefort F."/>
        </authorList>
    </citation>
    <scope>NUCLEOTIDE SEQUENCE [LARGE SCALE GENOMIC DNA]</scope>
    <source>
        <strain evidence="2 3">UASWS1507</strain>
    </source>
</reference>
<name>A0A1C2EFY9_9PSED</name>
<evidence type="ECO:0000259" key="1">
    <source>
        <dbReference type="Pfam" id="PF13304"/>
    </source>
</evidence>
<dbReference type="InterPro" id="IPR003959">
    <property type="entry name" value="ATPase_AAA_core"/>
</dbReference>
<dbReference type="AlphaFoldDB" id="A0A1C2EFY9"/>
<accession>A0A1C2EFY9</accession>
<dbReference type="Proteomes" id="UP000095143">
    <property type="component" value="Unassembled WGS sequence"/>
</dbReference>
<protein>
    <recommendedName>
        <fullName evidence="1">ATPase AAA-type core domain-containing protein</fullName>
    </recommendedName>
</protein>
<proteinExistence type="predicted"/>
<dbReference type="InterPro" id="IPR027417">
    <property type="entry name" value="P-loop_NTPase"/>
</dbReference>
<dbReference type="GO" id="GO:0016887">
    <property type="term" value="F:ATP hydrolysis activity"/>
    <property type="evidence" value="ECO:0007669"/>
    <property type="project" value="InterPro"/>
</dbReference>
<dbReference type="GO" id="GO:0005524">
    <property type="term" value="F:ATP binding"/>
    <property type="evidence" value="ECO:0007669"/>
    <property type="project" value="InterPro"/>
</dbReference>
<organism evidence="2 3">
    <name type="scientific">Pseudomonas graminis</name>
    <dbReference type="NCBI Taxonomy" id="158627"/>
    <lineage>
        <taxon>Bacteria</taxon>
        <taxon>Pseudomonadati</taxon>
        <taxon>Pseudomonadota</taxon>
        <taxon>Gammaproteobacteria</taxon>
        <taxon>Pseudomonadales</taxon>
        <taxon>Pseudomonadaceae</taxon>
        <taxon>Pseudomonas</taxon>
    </lineage>
</organism>